<feature type="compositionally biased region" description="Low complexity" evidence="1">
    <location>
        <begin position="22"/>
        <end position="32"/>
    </location>
</feature>
<reference evidence="2 3" key="1">
    <citation type="submission" date="2019-03" db="EMBL/GenBank/DDBJ databases">
        <title>Single cell metagenomics reveals metabolic interactions within the superorganism composed of flagellate Streblomastix strix and complex community of Bacteroidetes bacteria on its surface.</title>
        <authorList>
            <person name="Treitli S.C."/>
            <person name="Kolisko M."/>
            <person name="Husnik F."/>
            <person name="Keeling P."/>
            <person name="Hampl V."/>
        </authorList>
    </citation>
    <scope>NUCLEOTIDE SEQUENCE [LARGE SCALE GENOMIC DNA]</scope>
    <source>
        <strain evidence="2">ST1C</strain>
    </source>
</reference>
<sequence length="44" mass="4910">MRQAEEWMESEKGINEQGIGGNQQQQVVSKSQTSGTAMMDSKQH</sequence>
<evidence type="ECO:0000256" key="1">
    <source>
        <dbReference type="SAM" id="MobiDB-lite"/>
    </source>
</evidence>
<dbReference type="Proteomes" id="UP000324800">
    <property type="component" value="Unassembled WGS sequence"/>
</dbReference>
<evidence type="ECO:0000313" key="2">
    <source>
        <dbReference type="EMBL" id="KAA6361849.1"/>
    </source>
</evidence>
<feature type="non-terminal residue" evidence="2">
    <location>
        <position position="44"/>
    </location>
</feature>
<comment type="caution">
    <text evidence="2">The sequence shown here is derived from an EMBL/GenBank/DDBJ whole genome shotgun (WGS) entry which is preliminary data.</text>
</comment>
<gene>
    <name evidence="2" type="ORF">EZS28_042623</name>
</gene>
<evidence type="ECO:0000313" key="3">
    <source>
        <dbReference type="Proteomes" id="UP000324800"/>
    </source>
</evidence>
<accession>A0A5J4TVE2</accession>
<dbReference type="EMBL" id="SNRW01024982">
    <property type="protein sequence ID" value="KAA6361849.1"/>
    <property type="molecule type" value="Genomic_DNA"/>
</dbReference>
<organism evidence="2 3">
    <name type="scientific">Streblomastix strix</name>
    <dbReference type="NCBI Taxonomy" id="222440"/>
    <lineage>
        <taxon>Eukaryota</taxon>
        <taxon>Metamonada</taxon>
        <taxon>Preaxostyla</taxon>
        <taxon>Oxymonadida</taxon>
        <taxon>Streblomastigidae</taxon>
        <taxon>Streblomastix</taxon>
    </lineage>
</organism>
<name>A0A5J4TVE2_9EUKA</name>
<feature type="region of interest" description="Disordered" evidence="1">
    <location>
        <begin position="1"/>
        <end position="44"/>
    </location>
</feature>
<dbReference type="AlphaFoldDB" id="A0A5J4TVE2"/>
<protein>
    <submittedName>
        <fullName evidence="2">Uncharacterized protein</fullName>
    </submittedName>
</protein>
<proteinExistence type="predicted"/>